<dbReference type="RefSeq" id="XP_046066206.1">
    <property type="nucleotide sequence ID" value="XM_046221534.1"/>
</dbReference>
<dbReference type="PANTHER" id="PTHR45856:SF11">
    <property type="entry name" value="FUNGAL LIPASE-LIKE DOMAIN-CONTAINING PROTEIN"/>
    <property type="match status" value="1"/>
</dbReference>
<dbReference type="Proteomes" id="UP001201262">
    <property type="component" value="Unassembled WGS sequence"/>
</dbReference>
<dbReference type="Pfam" id="PF01764">
    <property type="entry name" value="Lipase_3"/>
    <property type="match status" value="1"/>
</dbReference>
<dbReference type="InterPro" id="IPR002921">
    <property type="entry name" value="Fungal_lipase-type"/>
</dbReference>
<sequence>MRHTSRIIVKTVVGLPTLDKRGKTPGIIMDPAIINPFGRNTDYSKVTHTIYEKLVQYAAYPDISMGQCTNVSNTGATLIKFFNITSTDTQAVLWNLPSEKNIIVSIPGTASDRDWLTDFDFFLTNYASPGVVCPGGCQVHSGFVGAWNSLAPELMPALESALEANPDYRTVITGHSLGGALAQLAFASLSNAKYKVVGAYTYGQPRVGNQAFADYIDSLAGASYNKTGIFYRVTHFNDGVPLLPPQILGFTHSLTEFWESTNKSQECTTYQCYGQESSECVDSAGGFGVNNAHVTYAGLQSSCD</sequence>
<evidence type="ECO:0000259" key="4">
    <source>
        <dbReference type="Pfam" id="PF01764"/>
    </source>
</evidence>
<proteinExistence type="inferred from homology"/>
<keyword evidence="6" id="KW-1185">Reference proteome</keyword>
<comment type="caution">
    <text evidence="5">The sequence shown here is derived from an EMBL/GenBank/DDBJ whole genome shotgun (WGS) entry which is preliminary data.</text>
</comment>
<dbReference type="EMBL" id="JAJTJA010000014">
    <property type="protein sequence ID" value="KAH8689923.1"/>
    <property type="molecule type" value="Genomic_DNA"/>
</dbReference>
<comment type="similarity">
    <text evidence="1">Belongs to the AB hydrolase superfamily. Lipase family. Class 3 subfamily.</text>
</comment>
<dbReference type="PANTHER" id="PTHR45856">
    <property type="entry name" value="ALPHA/BETA-HYDROLASES SUPERFAMILY PROTEIN"/>
    <property type="match status" value="1"/>
</dbReference>
<evidence type="ECO:0000256" key="3">
    <source>
        <dbReference type="ARBA" id="ARBA00048461"/>
    </source>
</evidence>
<comment type="catalytic activity">
    <reaction evidence="3">
        <text>a monoacylglycerol + H2O = glycerol + a fatty acid + H(+)</text>
        <dbReference type="Rhea" id="RHEA:15245"/>
        <dbReference type="ChEBI" id="CHEBI:15377"/>
        <dbReference type="ChEBI" id="CHEBI:15378"/>
        <dbReference type="ChEBI" id="CHEBI:17408"/>
        <dbReference type="ChEBI" id="CHEBI:17754"/>
        <dbReference type="ChEBI" id="CHEBI:28868"/>
    </reaction>
</comment>
<dbReference type="InterPro" id="IPR051218">
    <property type="entry name" value="Sec_MonoDiacylglyc_Lipase"/>
</dbReference>
<evidence type="ECO:0000313" key="6">
    <source>
        <dbReference type="Proteomes" id="UP001201262"/>
    </source>
</evidence>
<gene>
    <name evidence="5" type="ORF">BGW36DRAFT_440716</name>
</gene>
<feature type="domain" description="Fungal lipase-type" evidence="4">
    <location>
        <begin position="104"/>
        <end position="246"/>
    </location>
</feature>
<evidence type="ECO:0000313" key="5">
    <source>
        <dbReference type="EMBL" id="KAH8689923.1"/>
    </source>
</evidence>
<dbReference type="InterPro" id="IPR029058">
    <property type="entry name" value="AB_hydrolase_fold"/>
</dbReference>
<dbReference type="CDD" id="cd00519">
    <property type="entry name" value="Lipase_3"/>
    <property type="match status" value="1"/>
</dbReference>
<organism evidence="5 6">
    <name type="scientific">Talaromyces proteolyticus</name>
    <dbReference type="NCBI Taxonomy" id="1131652"/>
    <lineage>
        <taxon>Eukaryota</taxon>
        <taxon>Fungi</taxon>
        <taxon>Dikarya</taxon>
        <taxon>Ascomycota</taxon>
        <taxon>Pezizomycotina</taxon>
        <taxon>Eurotiomycetes</taxon>
        <taxon>Eurotiomycetidae</taxon>
        <taxon>Eurotiales</taxon>
        <taxon>Trichocomaceae</taxon>
        <taxon>Talaromyces</taxon>
        <taxon>Talaromyces sect. Bacilispori</taxon>
    </lineage>
</organism>
<accession>A0AAD4PV33</accession>
<evidence type="ECO:0000256" key="1">
    <source>
        <dbReference type="ARBA" id="ARBA00043996"/>
    </source>
</evidence>
<dbReference type="Gene3D" id="3.40.50.1820">
    <property type="entry name" value="alpha/beta hydrolase"/>
    <property type="match status" value="1"/>
</dbReference>
<name>A0AAD4PV33_9EURO</name>
<dbReference type="GO" id="GO:0006629">
    <property type="term" value="P:lipid metabolic process"/>
    <property type="evidence" value="ECO:0007669"/>
    <property type="project" value="InterPro"/>
</dbReference>
<dbReference type="AlphaFoldDB" id="A0AAD4PV33"/>
<evidence type="ECO:0000256" key="2">
    <source>
        <dbReference type="ARBA" id="ARBA00047591"/>
    </source>
</evidence>
<dbReference type="SUPFAM" id="SSF53474">
    <property type="entry name" value="alpha/beta-Hydrolases"/>
    <property type="match status" value="1"/>
</dbReference>
<dbReference type="GeneID" id="70251821"/>
<comment type="catalytic activity">
    <reaction evidence="2">
        <text>a diacylglycerol + H2O = a monoacylglycerol + a fatty acid + H(+)</text>
        <dbReference type="Rhea" id="RHEA:32731"/>
        <dbReference type="ChEBI" id="CHEBI:15377"/>
        <dbReference type="ChEBI" id="CHEBI:15378"/>
        <dbReference type="ChEBI" id="CHEBI:17408"/>
        <dbReference type="ChEBI" id="CHEBI:18035"/>
        <dbReference type="ChEBI" id="CHEBI:28868"/>
    </reaction>
</comment>
<reference evidence="5" key="1">
    <citation type="submission" date="2021-12" db="EMBL/GenBank/DDBJ databases">
        <title>Convergent genome expansion in fungi linked to evolution of root-endophyte symbiosis.</title>
        <authorList>
            <consortium name="DOE Joint Genome Institute"/>
            <person name="Ke Y.-H."/>
            <person name="Bonito G."/>
            <person name="Liao H.-L."/>
            <person name="Looney B."/>
            <person name="Rojas-Flechas A."/>
            <person name="Nash J."/>
            <person name="Hameed K."/>
            <person name="Schadt C."/>
            <person name="Martin F."/>
            <person name="Crous P.W."/>
            <person name="Miettinen O."/>
            <person name="Magnuson J.K."/>
            <person name="Labbe J."/>
            <person name="Jacobson D."/>
            <person name="Doktycz M.J."/>
            <person name="Veneault-Fourrey C."/>
            <person name="Kuo A."/>
            <person name="Mondo S."/>
            <person name="Calhoun S."/>
            <person name="Riley R."/>
            <person name="Ohm R."/>
            <person name="LaButti K."/>
            <person name="Andreopoulos B."/>
            <person name="Pangilinan J."/>
            <person name="Nolan M."/>
            <person name="Tritt A."/>
            <person name="Clum A."/>
            <person name="Lipzen A."/>
            <person name="Daum C."/>
            <person name="Barry K."/>
            <person name="Grigoriev I.V."/>
            <person name="Vilgalys R."/>
        </authorList>
    </citation>
    <scope>NUCLEOTIDE SEQUENCE</scope>
    <source>
        <strain evidence="5">PMI_201</strain>
    </source>
</reference>
<protein>
    <submittedName>
        <fullName evidence="5">Feruloyl esterase A</fullName>
    </submittedName>
</protein>